<sequence>MRVPWVPSQTFIVRLFPLPSLHIRVSRDYGWRMLTSIRPTLPQRLVCYRYNFSPSHVTCCSSIAIKYRTRNCPNPPTPEKSKTCYLNMPHFLQNYSSYRKFLRVERWTKFITHSSNCHEY</sequence>
<dbReference type="HOGENOM" id="CLU_2052633_0_0_1"/>
<proteinExistence type="predicted"/>
<dbReference type="AlphaFoldDB" id="D7EIJ6"/>
<organism evidence="1 2">
    <name type="scientific">Tribolium castaneum</name>
    <name type="common">Red flour beetle</name>
    <dbReference type="NCBI Taxonomy" id="7070"/>
    <lineage>
        <taxon>Eukaryota</taxon>
        <taxon>Metazoa</taxon>
        <taxon>Ecdysozoa</taxon>
        <taxon>Arthropoda</taxon>
        <taxon>Hexapoda</taxon>
        <taxon>Insecta</taxon>
        <taxon>Pterygota</taxon>
        <taxon>Neoptera</taxon>
        <taxon>Endopterygota</taxon>
        <taxon>Coleoptera</taxon>
        <taxon>Polyphaga</taxon>
        <taxon>Cucujiformia</taxon>
        <taxon>Tenebrionidae</taxon>
        <taxon>Tenebrionidae incertae sedis</taxon>
        <taxon>Tribolium</taxon>
    </lineage>
</organism>
<dbReference type="EMBL" id="KQ971307">
    <property type="protein sequence ID" value="EFA12040.1"/>
    <property type="molecule type" value="Genomic_DNA"/>
</dbReference>
<name>D7EIJ6_TRICA</name>
<gene>
    <name evidence="1" type="primary">GLEAN_01457</name>
    <name evidence="1" type="ORF">TcasGA2_TC001457</name>
</gene>
<dbReference type="InParanoid" id="D7EIJ6"/>
<reference evidence="1 2" key="1">
    <citation type="journal article" date="2008" name="Nature">
        <title>The genome of the model beetle and pest Tribolium castaneum.</title>
        <authorList>
            <consortium name="Tribolium Genome Sequencing Consortium"/>
            <person name="Richards S."/>
            <person name="Gibbs R.A."/>
            <person name="Weinstock G.M."/>
            <person name="Brown S.J."/>
            <person name="Denell R."/>
            <person name="Beeman R.W."/>
            <person name="Gibbs R."/>
            <person name="Beeman R.W."/>
            <person name="Brown S.J."/>
            <person name="Bucher G."/>
            <person name="Friedrich M."/>
            <person name="Grimmelikhuijzen C.J."/>
            <person name="Klingler M."/>
            <person name="Lorenzen M."/>
            <person name="Richards S."/>
            <person name="Roth S."/>
            <person name="Schroder R."/>
            <person name="Tautz D."/>
            <person name="Zdobnov E.M."/>
            <person name="Muzny D."/>
            <person name="Gibbs R.A."/>
            <person name="Weinstock G.M."/>
            <person name="Attaway T."/>
            <person name="Bell S."/>
            <person name="Buhay C.J."/>
            <person name="Chandrabose M.N."/>
            <person name="Chavez D."/>
            <person name="Clerk-Blankenburg K.P."/>
            <person name="Cree A."/>
            <person name="Dao M."/>
            <person name="Davis C."/>
            <person name="Chacko J."/>
            <person name="Dinh H."/>
            <person name="Dugan-Rocha S."/>
            <person name="Fowler G."/>
            <person name="Garner T.T."/>
            <person name="Garnes J."/>
            <person name="Gnirke A."/>
            <person name="Hawes A."/>
            <person name="Hernandez J."/>
            <person name="Hines S."/>
            <person name="Holder M."/>
            <person name="Hume J."/>
            <person name="Jhangiani S.N."/>
            <person name="Joshi V."/>
            <person name="Khan Z.M."/>
            <person name="Jackson L."/>
            <person name="Kovar C."/>
            <person name="Kowis A."/>
            <person name="Lee S."/>
            <person name="Lewis L.R."/>
            <person name="Margolis J."/>
            <person name="Morgan M."/>
            <person name="Nazareth L.V."/>
            <person name="Nguyen N."/>
            <person name="Okwuonu G."/>
            <person name="Parker D."/>
            <person name="Richards S."/>
            <person name="Ruiz S.J."/>
            <person name="Santibanez J."/>
            <person name="Savard J."/>
            <person name="Scherer S.E."/>
            <person name="Schneider B."/>
            <person name="Sodergren E."/>
            <person name="Tautz D."/>
            <person name="Vattahil S."/>
            <person name="Villasana D."/>
            <person name="White C.S."/>
            <person name="Wright R."/>
            <person name="Park Y."/>
            <person name="Beeman R.W."/>
            <person name="Lord J."/>
            <person name="Oppert B."/>
            <person name="Lorenzen M."/>
            <person name="Brown S."/>
            <person name="Wang L."/>
            <person name="Savard J."/>
            <person name="Tautz D."/>
            <person name="Richards S."/>
            <person name="Weinstock G."/>
            <person name="Gibbs R.A."/>
            <person name="Liu Y."/>
            <person name="Worley K."/>
            <person name="Weinstock G."/>
            <person name="Elsik C.G."/>
            <person name="Reese J.T."/>
            <person name="Elhaik E."/>
            <person name="Landan G."/>
            <person name="Graur D."/>
            <person name="Arensburger P."/>
            <person name="Atkinson P."/>
            <person name="Beeman R.W."/>
            <person name="Beidler J."/>
            <person name="Brown S.J."/>
            <person name="Demuth J.P."/>
            <person name="Drury D.W."/>
            <person name="Du Y.Z."/>
            <person name="Fujiwara H."/>
            <person name="Lorenzen M."/>
            <person name="Maselli V."/>
            <person name="Osanai M."/>
            <person name="Park Y."/>
            <person name="Robertson H.M."/>
            <person name="Tu Z."/>
            <person name="Wang J.J."/>
            <person name="Wang S."/>
            <person name="Richards S."/>
            <person name="Song H."/>
            <person name="Zhang L."/>
            <person name="Sodergren E."/>
            <person name="Werner D."/>
            <person name="Stanke M."/>
            <person name="Morgenstern B."/>
            <person name="Solovyev V."/>
            <person name="Kosarev P."/>
            <person name="Brown G."/>
            <person name="Chen H.C."/>
            <person name="Ermolaeva O."/>
            <person name="Hlavina W."/>
            <person name="Kapustin Y."/>
            <person name="Kiryutin B."/>
            <person name="Kitts P."/>
            <person name="Maglott D."/>
            <person name="Pruitt K."/>
            <person name="Sapojnikov V."/>
            <person name="Souvorov A."/>
            <person name="Mackey A.J."/>
            <person name="Waterhouse R.M."/>
            <person name="Wyder S."/>
            <person name="Zdobnov E.M."/>
            <person name="Zdobnov E.M."/>
            <person name="Wyder S."/>
            <person name="Kriventseva E.V."/>
            <person name="Kadowaki T."/>
            <person name="Bork P."/>
            <person name="Aranda M."/>
            <person name="Bao R."/>
            <person name="Beermann A."/>
            <person name="Berns N."/>
            <person name="Bolognesi R."/>
            <person name="Bonneton F."/>
            <person name="Bopp D."/>
            <person name="Brown S.J."/>
            <person name="Bucher G."/>
            <person name="Butts T."/>
            <person name="Chaumot A."/>
            <person name="Denell R.E."/>
            <person name="Ferrier D.E."/>
            <person name="Friedrich M."/>
            <person name="Gordon C.M."/>
            <person name="Jindra M."/>
            <person name="Klingler M."/>
            <person name="Lan Q."/>
            <person name="Lattorff H.M."/>
            <person name="Laudet V."/>
            <person name="von Levetsow C."/>
            <person name="Liu Z."/>
            <person name="Lutz R."/>
            <person name="Lynch J.A."/>
            <person name="da Fonseca R.N."/>
            <person name="Posnien N."/>
            <person name="Reuter R."/>
            <person name="Roth S."/>
            <person name="Savard J."/>
            <person name="Schinko J.B."/>
            <person name="Schmitt C."/>
            <person name="Schoppmeier M."/>
            <person name="Schroder R."/>
            <person name="Shippy T.D."/>
            <person name="Simonnet F."/>
            <person name="Marques-Souza H."/>
            <person name="Tautz D."/>
            <person name="Tomoyasu Y."/>
            <person name="Trauner J."/>
            <person name="Van der Zee M."/>
            <person name="Vervoort M."/>
            <person name="Wittkopp N."/>
            <person name="Wimmer E.A."/>
            <person name="Yang X."/>
            <person name="Jones A.K."/>
            <person name="Sattelle D.B."/>
            <person name="Ebert P.R."/>
            <person name="Nelson D."/>
            <person name="Scott J.G."/>
            <person name="Beeman R.W."/>
            <person name="Muthukrishnan S."/>
            <person name="Kramer K.J."/>
            <person name="Arakane Y."/>
            <person name="Beeman R.W."/>
            <person name="Zhu Q."/>
            <person name="Hogenkamp D."/>
            <person name="Dixit R."/>
            <person name="Oppert B."/>
            <person name="Jiang H."/>
            <person name="Zou Z."/>
            <person name="Marshall J."/>
            <person name="Elpidina E."/>
            <person name="Vinokurov K."/>
            <person name="Oppert C."/>
            <person name="Zou Z."/>
            <person name="Evans J."/>
            <person name="Lu Z."/>
            <person name="Zhao P."/>
            <person name="Sumathipala N."/>
            <person name="Altincicek B."/>
            <person name="Vilcinskas A."/>
            <person name="Williams M."/>
            <person name="Hultmark D."/>
            <person name="Hetru C."/>
            <person name="Jiang H."/>
            <person name="Grimmelikhuijzen C.J."/>
            <person name="Hauser F."/>
            <person name="Cazzamali G."/>
            <person name="Williamson M."/>
            <person name="Park Y."/>
            <person name="Li B."/>
            <person name="Tanaka Y."/>
            <person name="Predel R."/>
            <person name="Neupert S."/>
            <person name="Schachtner J."/>
            <person name="Verleyen P."/>
            <person name="Raible F."/>
            <person name="Bork P."/>
            <person name="Friedrich M."/>
            <person name="Walden K.K."/>
            <person name="Robertson H.M."/>
            <person name="Angeli S."/>
            <person name="Foret S."/>
            <person name="Bucher G."/>
            <person name="Schuetz S."/>
            <person name="Maleszka R."/>
            <person name="Wimmer E.A."/>
            <person name="Beeman R.W."/>
            <person name="Lorenzen M."/>
            <person name="Tomoyasu Y."/>
            <person name="Miller S.C."/>
            <person name="Grossmann D."/>
            <person name="Bucher G."/>
        </authorList>
    </citation>
    <scope>NUCLEOTIDE SEQUENCE [LARGE SCALE GENOMIC DNA]</scope>
    <source>
        <strain evidence="1 2">Georgia GA2</strain>
    </source>
</reference>
<keyword evidence="2" id="KW-1185">Reference proteome</keyword>
<evidence type="ECO:0000313" key="2">
    <source>
        <dbReference type="Proteomes" id="UP000007266"/>
    </source>
</evidence>
<protein>
    <submittedName>
        <fullName evidence="1">Uncharacterized protein</fullName>
    </submittedName>
</protein>
<dbReference type="Proteomes" id="UP000007266">
    <property type="component" value="Linkage group 1"/>
</dbReference>
<reference evidence="1 2" key="2">
    <citation type="journal article" date="2010" name="Nucleic Acids Res.">
        <title>BeetleBase in 2010: revisions to provide comprehensive genomic information for Tribolium castaneum.</title>
        <authorList>
            <person name="Kim H.S."/>
            <person name="Murphy T."/>
            <person name="Xia J."/>
            <person name="Caragea D."/>
            <person name="Park Y."/>
            <person name="Beeman R.W."/>
            <person name="Lorenzen M.D."/>
            <person name="Butcher S."/>
            <person name="Manak J.R."/>
            <person name="Brown S.J."/>
        </authorList>
    </citation>
    <scope>GENOME REANNOTATION</scope>
    <source>
        <strain evidence="1 2">Georgia GA2</strain>
    </source>
</reference>
<evidence type="ECO:0000313" key="1">
    <source>
        <dbReference type="EMBL" id="EFA12040.1"/>
    </source>
</evidence>
<accession>D7EIJ6</accession>